<evidence type="ECO:0000313" key="6">
    <source>
        <dbReference type="EMBL" id="MDN4532143.1"/>
    </source>
</evidence>
<evidence type="ECO:0000256" key="1">
    <source>
        <dbReference type="ARBA" id="ARBA00001917"/>
    </source>
</evidence>
<dbReference type="GO" id="GO:0016491">
    <property type="term" value="F:oxidoreductase activity"/>
    <property type="evidence" value="ECO:0007669"/>
    <property type="project" value="UniProtKB-KW"/>
</dbReference>
<organism evidence="6 7">
    <name type="scientific">Staphylococcus auricularis</name>
    <dbReference type="NCBI Taxonomy" id="29379"/>
    <lineage>
        <taxon>Bacteria</taxon>
        <taxon>Bacillati</taxon>
        <taxon>Bacillota</taxon>
        <taxon>Bacilli</taxon>
        <taxon>Bacillales</taxon>
        <taxon>Staphylococcaceae</taxon>
        <taxon>Staphylococcus</taxon>
    </lineage>
</organism>
<dbReference type="SUPFAM" id="SSF55469">
    <property type="entry name" value="FMN-dependent nitroreductase-like"/>
    <property type="match status" value="1"/>
</dbReference>
<dbReference type="InterPro" id="IPR029479">
    <property type="entry name" value="Nitroreductase"/>
</dbReference>
<protein>
    <submittedName>
        <fullName evidence="6">Nitroreductase family protein</fullName>
    </submittedName>
</protein>
<dbReference type="EMBL" id="JAUHQC010000003">
    <property type="protein sequence ID" value="MDN4532143.1"/>
    <property type="molecule type" value="Genomic_DNA"/>
</dbReference>
<keyword evidence="3" id="KW-0963">Cytoplasm</keyword>
<accession>A0AAW7M9I6</accession>
<dbReference type="InterPro" id="IPR033877">
    <property type="entry name" value="Frm2/Hbn1"/>
</dbReference>
<dbReference type="PANTHER" id="PTHR43035">
    <property type="entry name" value="FATTY ACID REPRESSION MUTANT PROTEIN 2-RELATED"/>
    <property type="match status" value="1"/>
</dbReference>
<dbReference type="Proteomes" id="UP001171687">
    <property type="component" value="Unassembled WGS sequence"/>
</dbReference>
<evidence type="ECO:0000256" key="4">
    <source>
        <dbReference type="ARBA" id="ARBA00023002"/>
    </source>
</evidence>
<gene>
    <name evidence="6" type="ORF">QYH67_00745</name>
</gene>
<dbReference type="CDD" id="cd02140">
    <property type="entry name" value="Frm2-like"/>
    <property type="match status" value="1"/>
</dbReference>
<dbReference type="RefSeq" id="WP_150888538.1">
    <property type="nucleotide sequence ID" value="NZ_CAKZJA010000001.1"/>
</dbReference>
<evidence type="ECO:0000256" key="3">
    <source>
        <dbReference type="ARBA" id="ARBA00022490"/>
    </source>
</evidence>
<dbReference type="InterPro" id="IPR000415">
    <property type="entry name" value="Nitroreductase-like"/>
</dbReference>
<dbReference type="GO" id="GO:0005737">
    <property type="term" value="C:cytoplasm"/>
    <property type="evidence" value="ECO:0007669"/>
    <property type="project" value="UniProtKB-SubCell"/>
</dbReference>
<keyword evidence="4" id="KW-0560">Oxidoreductase</keyword>
<proteinExistence type="predicted"/>
<reference evidence="6" key="1">
    <citation type="submission" date="2023-07" db="EMBL/GenBank/DDBJ databases">
        <title>Evaluation of the beneficial properties of pineapple isolates.</title>
        <authorList>
            <person name="Adefiranye O."/>
        </authorList>
    </citation>
    <scope>NUCLEOTIDE SEQUENCE</scope>
    <source>
        <strain evidence="6">PAPLE_T1</strain>
    </source>
</reference>
<comment type="caution">
    <text evidence="6">The sequence shown here is derived from an EMBL/GenBank/DDBJ whole genome shotgun (WGS) entry which is preliminary data.</text>
</comment>
<evidence type="ECO:0000256" key="2">
    <source>
        <dbReference type="ARBA" id="ARBA00004496"/>
    </source>
</evidence>
<dbReference type="Gene3D" id="3.40.109.10">
    <property type="entry name" value="NADH Oxidase"/>
    <property type="match status" value="1"/>
</dbReference>
<evidence type="ECO:0000259" key="5">
    <source>
        <dbReference type="Pfam" id="PF00881"/>
    </source>
</evidence>
<feature type="domain" description="Nitroreductase" evidence="5">
    <location>
        <begin position="19"/>
        <end position="187"/>
    </location>
</feature>
<dbReference type="AlphaFoldDB" id="A0AAW7M9I6"/>
<comment type="subcellular location">
    <subcellularLocation>
        <location evidence="2">Cytoplasm</location>
    </subcellularLocation>
</comment>
<sequence length="209" mass="24319">MGLFNNSNKDLKTFQDAVEARRSIYDLEKEVSISDDEIKSIIEHTVKHVPSAFNSQSTRIVLLLNDNHEKFWDITKEELKKTMDPDRDFQPTSDKIDNFKHSHGTVLFFEDQDVIEGLKAQMPLYADNFETWANQTNGMHQFAIWTEFAIEGIGATIQHYNPLVDERVFETYGVPKSWKLLGQMPFGNVREEAPEKEFNDLDERFIVKD</sequence>
<comment type="cofactor">
    <cofactor evidence="1">
        <name>FMN</name>
        <dbReference type="ChEBI" id="CHEBI:58210"/>
    </cofactor>
</comment>
<dbReference type="PANTHER" id="PTHR43035:SF1">
    <property type="entry name" value="FATTY ACID REPRESSION MUTANT PROTEIN 2-RELATED"/>
    <property type="match status" value="1"/>
</dbReference>
<dbReference type="FunFam" id="3.40.109.10:FF:000001">
    <property type="entry name" value="Nitroreductase family"/>
    <property type="match status" value="1"/>
</dbReference>
<dbReference type="Pfam" id="PF00881">
    <property type="entry name" value="Nitroreductase"/>
    <property type="match status" value="1"/>
</dbReference>
<dbReference type="GO" id="GO:0034599">
    <property type="term" value="P:cellular response to oxidative stress"/>
    <property type="evidence" value="ECO:0007669"/>
    <property type="project" value="InterPro"/>
</dbReference>
<name>A0AAW7M9I6_9STAP</name>
<evidence type="ECO:0000313" key="7">
    <source>
        <dbReference type="Proteomes" id="UP001171687"/>
    </source>
</evidence>